<evidence type="ECO:0000313" key="2">
    <source>
        <dbReference type="Proteomes" id="UP000052008"/>
    </source>
</evidence>
<gene>
    <name evidence="1" type="ORF">AMJ39_01905</name>
</gene>
<dbReference type="PROSITE" id="PS51257">
    <property type="entry name" value="PROKAR_LIPOPROTEIN"/>
    <property type="match status" value="1"/>
</dbReference>
<proteinExistence type="predicted"/>
<comment type="caution">
    <text evidence="1">The sequence shown here is derived from an EMBL/GenBank/DDBJ whole genome shotgun (WGS) entry which is preliminary data.</text>
</comment>
<dbReference type="AlphaFoldDB" id="A0A0S7WV69"/>
<protein>
    <submittedName>
        <fullName evidence="1">Uncharacterized protein</fullName>
    </submittedName>
</protein>
<dbReference type="STRING" id="1703770.AMJ39_01905"/>
<name>A0A0S7WV69_UNCT6</name>
<sequence length="61" mass="6799">MWRRSSIQQLTIQGAAFLMGCPLRLVGDTAHDCTLWKTDFGVALSRFPKKVLIGLLSHLSI</sequence>
<reference evidence="1 2" key="1">
    <citation type="journal article" date="2015" name="Microbiome">
        <title>Genomic resolution of linkages in carbon, nitrogen, and sulfur cycling among widespread estuary sediment bacteria.</title>
        <authorList>
            <person name="Baker B.J."/>
            <person name="Lazar C.S."/>
            <person name="Teske A.P."/>
            <person name="Dick G.J."/>
        </authorList>
    </citation>
    <scope>NUCLEOTIDE SEQUENCE [LARGE SCALE GENOMIC DNA]</scope>
    <source>
        <strain evidence="1">DG_24</strain>
    </source>
</reference>
<organism evidence="1 2">
    <name type="scientific">candidate division TA06 bacterium DG_24</name>
    <dbReference type="NCBI Taxonomy" id="1703770"/>
    <lineage>
        <taxon>Bacteria</taxon>
        <taxon>Bacteria division TA06</taxon>
    </lineage>
</organism>
<evidence type="ECO:0000313" key="1">
    <source>
        <dbReference type="EMBL" id="KPJ54042.1"/>
    </source>
</evidence>
<accession>A0A0S7WV69</accession>
<dbReference type="Proteomes" id="UP000052008">
    <property type="component" value="Unassembled WGS sequence"/>
</dbReference>
<dbReference type="EMBL" id="LIZS01000007">
    <property type="protein sequence ID" value="KPJ54042.1"/>
    <property type="molecule type" value="Genomic_DNA"/>
</dbReference>